<sequence>MIHELSNKDISSMDMMNDDMMQAEENDIVQAMDNDASYEMSNGGDRAEKEVFEEVKCMSNDNKNSGDASNESHNENHNCNVSKPVNVDNAVPDNDVVIDVCVSKKLLDNDVKEIDNLKKGSYVSARNKNVLESDNKLFSVPTSVNKKKDDVVILDEDLVNRGSEKWKFTVCGYFFGSSMHDYEVKYNLRRIREAWSIKGISTVSSRLGRPIMMDEMTSNMCNRGTRRLRYARVLVEIEANKGQEQKRRRRKLTLVLIKKVIKMDIQKPKVPTAHMDKGNQVRSDNQKGSGNDMRTSSRLEKVWNIGKSNVEELNRSVNKYVVLPEVNEENSSKTIDEIMIDSRLIMDEFVKKKLQPSIYDTKDWSHDMINYFKYAWVAMERRMNVESDAENVMENVEDIV</sequence>
<evidence type="ECO:0000256" key="1">
    <source>
        <dbReference type="SAM" id="MobiDB-lite"/>
    </source>
</evidence>
<organism evidence="2">
    <name type="scientific">Tanacetum cinerariifolium</name>
    <name type="common">Dalmatian daisy</name>
    <name type="synonym">Chrysanthemum cinerariifolium</name>
    <dbReference type="NCBI Taxonomy" id="118510"/>
    <lineage>
        <taxon>Eukaryota</taxon>
        <taxon>Viridiplantae</taxon>
        <taxon>Streptophyta</taxon>
        <taxon>Embryophyta</taxon>
        <taxon>Tracheophyta</taxon>
        <taxon>Spermatophyta</taxon>
        <taxon>Magnoliopsida</taxon>
        <taxon>eudicotyledons</taxon>
        <taxon>Gunneridae</taxon>
        <taxon>Pentapetalae</taxon>
        <taxon>asterids</taxon>
        <taxon>campanulids</taxon>
        <taxon>Asterales</taxon>
        <taxon>Asteraceae</taxon>
        <taxon>Asteroideae</taxon>
        <taxon>Anthemideae</taxon>
        <taxon>Anthemidinae</taxon>
        <taxon>Tanacetum</taxon>
    </lineage>
</organism>
<dbReference type="EMBL" id="BKCJ010070596">
    <property type="protein sequence ID" value="GEW71594.1"/>
    <property type="molecule type" value="Genomic_DNA"/>
</dbReference>
<name>A0A699GXR2_TANCI</name>
<feature type="compositionally biased region" description="Polar residues" evidence="1">
    <location>
        <begin position="59"/>
        <end position="68"/>
    </location>
</feature>
<protein>
    <submittedName>
        <fullName evidence="2">ATPase, F1/V1/A1 complex, alpha/beta subunit, zinc knuckle CX2CX4HX4C</fullName>
    </submittedName>
</protein>
<proteinExistence type="predicted"/>
<feature type="region of interest" description="Disordered" evidence="1">
    <location>
        <begin position="270"/>
        <end position="295"/>
    </location>
</feature>
<evidence type="ECO:0000313" key="2">
    <source>
        <dbReference type="EMBL" id="GEW71594.1"/>
    </source>
</evidence>
<comment type="caution">
    <text evidence="2">The sequence shown here is derived from an EMBL/GenBank/DDBJ whole genome shotgun (WGS) entry which is preliminary data.</text>
</comment>
<gene>
    <name evidence="2" type="ORF">Tci_243570</name>
</gene>
<feature type="region of interest" description="Disordered" evidence="1">
    <location>
        <begin position="59"/>
        <end position="79"/>
    </location>
</feature>
<dbReference type="AlphaFoldDB" id="A0A699GXR2"/>
<accession>A0A699GXR2</accession>
<reference evidence="2" key="1">
    <citation type="journal article" date="2019" name="Sci. Rep.">
        <title>Draft genome of Tanacetum cinerariifolium, the natural source of mosquito coil.</title>
        <authorList>
            <person name="Yamashiro T."/>
            <person name="Shiraishi A."/>
            <person name="Satake H."/>
            <person name="Nakayama K."/>
        </authorList>
    </citation>
    <scope>NUCLEOTIDE SEQUENCE</scope>
</reference>
<feature type="compositionally biased region" description="Polar residues" evidence="1">
    <location>
        <begin position="280"/>
        <end position="294"/>
    </location>
</feature>